<reference evidence="6 7" key="1">
    <citation type="submission" date="2019-08" db="EMBL/GenBank/DDBJ databases">
        <title>Draft genome sequence of Ulvibacter marinus type strain NBRC 109484.</title>
        <authorList>
            <person name="Kawano K."/>
            <person name="Ushijima N."/>
            <person name="Kihara M."/>
            <person name="Itoh H."/>
        </authorList>
    </citation>
    <scope>NUCLEOTIDE SEQUENCE [LARGE SCALE GENOMIC DNA]</scope>
    <source>
        <strain evidence="6 7">NBRC 109484</strain>
    </source>
</reference>
<keyword evidence="2" id="KW-0285">Flavoprotein</keyword>
<evidence type="ECO:0000256" key="2">
    <source>
        <dbReference type="ARBA" id="ARBA00022630"/>
    </source>
</evidence>
<dbReference type="InterPro" id="IPR057661">
    <property type="entry name" value="RsdA/BaiN/AoA(So)_Rossmann"/>
</dbReference>
<dbReference type="Pfam" id="PF03486">
    <property type="entry name" value="HI0933_like"/>
    <property type="match status" value="1"/>
</dbReference>
<dbReference type="InterPro" id="IPR004792">
    <property type="entry name" value="BaiN-like"/>
</dbReference>
<dbReference type="PANTHER" id="PTHR42887:SF2">
    <property type="entry name" value="OS12G0638800 PROTEIN"/>
    <property type="match status" value="1"/>
</dbReference>
<evidence type="ECO:0000256" key="1">
    <source>
        <dbReference type="ARBA" id="ARBA00001974"/>
    </source>
</evidence>
<feature type="domain" description="RsdA/BaiN/AoA(So)-like Rossmann fold-like" evidence="4">
    <location>
        <begin position="6"/>
        <end position="404"/>
    </location>
</feature>
<keyword evidence="7" id="KW-1185">Reference proteome</keyword>
<dbReference type="PRINTS" id="PR00411">
    <property type="entry name" value="PNDRDTASEI"/>
</dbReference>
<dbReference type="EMBL" id="BKCG01000001">
    <property type="protein sequence ID" value="GER58263.1"/>
    <property type="molecule type" value="Genomic_DNA"/>
</dbReference>
<evidence type="ECO:0000313" key="7">
    <source>
        <dbReference type="Proteomes" id="UP000326509"/>
    </source>
</evidence>
<protein>
    <submittedName>
        <fullName evidence="6">Flavoprotein</fullName>
    </submittedName>
</protein>
<gene>
    <name evidence="6" type="ORF">ULMA_03710</name>
</gene>
<dbReference type="PRINTS" id="PR00368">
    <property type="entry name" value="FADPNR"/>
</dbReference>
<feature type="domain" description="RsdA/BaiN/AoA(So)-like insert" evidence="5">
    <location>
        <begin position="187"/>
        <end position="351"/>
    </location>
</feature>
<dbReference type="InterPro" id="IPR055178">
    <property type="entry name" value="RsdA/BaiN/AoA(So)-like_dom"/>
</dbReference>
<dbReference type="SUPFAM" id="SSF160996">
    <property type="entry name" value="HI0933 insert domain-like"/>
    <property type="match status" value="1"/>
</dbReference>
<keyword evidence="3" id="KW-0274">FAD</keyword>
<dbReference type="SUPFAM" id="SSF51905">
    <property type="entry name" value="FAD/NAD(P)-binding domain"/>
    <property type="match status" value="1"/>
</dbReference>
<evidence type="ECO:0000259" key="5">
    <source>
        <dbReference type="Pfam" id="PF22780"/>
    </source>
</evidence>
<dbReference type="PANTHER" id="PTHR42887">
    <property type="entry name" value="OS12G0638800 PROTEIN"/>
    <property type="match status" value="1"/>
</dbReference>
<dbReference type="Proteomes" id="UP000326509">
    <property type="component" value="Unassembled WGS sequence"/>
</dbReference>
<accession>A0A5J4IXQ5</accession>
<dbReference type="Gene3D" id="3.50.50.60">
    <property type="entry name" value="FAD/NAD(P)-binding domain"/>
    <property type="match status" value="1"/>
</dbReference>
<dbReference type="NCBIfam" id="TIGR00275">
    <property type="entry name" value="aminoacetone oxidase family FAD-binding enzyme"/>
    <property type="match status" value="1"/>
</dbReference>
<comment type="cofactor">
    <cofactor evidence="1">
        <name>FAD</name>
        <dbReference type="ChEBI" id="CHEBI:57692"/>
    </cofactor>
</comment>
<dbReference type="OrthoDB" id="9773233at2"/>
<comment type="caution">
    <text evidence="6">The sequence shown here is derived from an EMBL/GenBank/DDBJ whole genome shotgun (WGS) entry which is preliminary data.</text>
</comment>
<evidence type="ECO:0000313" key="6">
    <source>
        <dbReference type="EMBL" id="GER58263.1"/>
    </source>
</evidence>
<dbReference type="Gene3D" id="1.10.8.260">
    <property type="entry name" value="HI0933 insert domain-like"/>
    <property type="match status" value="1"/>
</dbReference>
<dbReference type="Pfam" id="PF22780">
    <property type="entry name" value="HI0933_like_1st"/>
    <property type="match status" value="1"/>
</dbReference>
<dbReference type="InterPro" id="IPR036188">
    <property type="entry name" value="FAD/NAD-bd_sf"/>
</dbReference>
<dbReference type="Gene3D" id="2.40.30.10">
    <property type="entry name" value="Translation factors"/>
    <property type="match status" value="1"/>
</dbReference>
<evidence type="ECO:0000259" key="4">
    <source>
        <dbReference type="Pfam" id="PF03486"/>
    </source>
</evidence>
<organism evidence="6 7">
    <name type="scientific">Patiriisocius marinus</name>
    <dbReference type="NCBI Taxonomy" id="1397112"/>
    <lineage>
        <taxon>Bacteria</taxon>
        <taxon>Pseudomonadati</taxon>
        <taxon>Bacteroidota</taxon>
        <taxon>Flavobacteriia</taxon>
        <taxon>Flavobacteriales</taxon>
        <taxon>Flavobacteriaceae</taxon>
        <taxon>Patiriisocius</taxon>
    </lineage>
</organism>
<sequence length="409" mass="45347">MENTYDILIIGGGAAGFFTAINAASMNSNLKIAILERGKEVLTKVKISGGGRCNVTHAEFIPQELTQNYPRGERELLGPFHTFMTGDTIAWFEERGVELKIEEDGRMFPISNSSQTIIDCFLAETSRHQISVLKNEPVITLSNNNSQWDVVTKNGTLTANNVVVATGSNPKIWRLLEGLGHTIVDAVPSLFTFNIKDERIADLPGVATNVSVKVLDNKKNTVLESEGPLLITHWGMSGPAILKLSAWGARILEENKYKFSIKINWLLDETEDEVVLQLLSLKSKNPKQTLQKHAQFDLPKRLWQVLLRASGIQDDEIWADISKKKLQNMANQLVGSHFDVNGKSTFKEEFVTAGGVNLKEVNFKTFESKLIPSLYFAGEVLNIDAITGGFNFQNAWTGGYIVAQSLAKH</sequence>
<dbReference type="RefSeq" id="WP_151672350.1">
    <property type="nucleotide sequence ID" value="NZ_BKCG01000001.1"/>
</dbReference>
<dbReference type="AlphaFoldDB" id="A0A5J4IXQ5"/>
<dbReference type="InterPro" id="IPR023166">
    <property type="entry name" value="BaiN-like_dom_sf"/>
</dbReference>
<evidence type="ECO:0000256" key="3">
    <source>
        <dbReference type="ARBA" id="ARBA00022827"/>
    </source>
</evidence>
<proteinExistence type="predicted"/>
<name>A0A5J4IXQ5_9FLAO</name>